<dbReference type="InterPro" id="IPR003439">
    <property type="entry name" value="ABC_transporter-like_ATP-bd"/>
</dbReference>
<sequence>MPPAIEIHDLHKRYGDVHVLRGINLSVAPGEGVVLLGANGCGKSTLLRCLNRLTPHDGGTIAILGTEISTLKRAGLRAVRHQVGYVFQHFNLVPNVSVFQNVLFGALGRNRHGLLRTWSAFASAEDRDRAMTCLERVGLAEKAAARPSEISGGQQQRVAIARMLMQAPSIVVADEPIASLDPKAGREVLELLFRIVSEEGLTVLCTLHQLDLAAEFGQRIIGMKAGRIVVDGAAGDLPRADLDDLYHGAVRVDQPAGTVTADLVPA</sequence>
<dbReference type="InterPro" id="IPR050086">
    <property type="entry name" value="MetN_ABC_transporter-like"/>
</dbReference>
<dbReference type="InterPro" id="IPR027417">
    <property type="entry name" value="P-loop_NTPase"/>
</dbReference>
<evidence type="ECO:0000259" key="7">
    <source>
        <dbReference type="PROSITE" id="PS50893"/>
    </source>
</evidence>
<keyword evidence="4 8" id="KW-0067">ATP-binding</keyword>
<keyword evidence="3" id="KW-0547">Nucleotide-binding</keyword>
<protein>
    <submittedName>
        <fullName evidence="8">Phosphonate ABC transporter ATP-binding protein</fullName>
    </submittedName>
</protein>
<keyword evidence="6" id="KW-0472">Membrane</keyword>
<dbReference type="PROSITE" id="PS00211">
    <property type="entry name" value="ABC_TRANSPORTER_1"/>
    <property type="match status" value="1"/>
</dbReference>
<evidence type="ECO:0000256" key="4">
    <source>
        <dbReference type="ARBA" id="ARBA00022840"/>
    </source>
</evidence>
<gene>
    <name evidence="8" type="primary">phnC</name>
    <name evidence="8" type="ORF">FA743_18555</name>
</gene>
<keyword evidence="9" id="KW-1185">Reference proteome</keyword>
<dbReference type="Pfam" id="PF00005">
    <property type="entry name" value="ABC_tran"/>
    <property type="match status" value="1"/>
</dbReference>
<keyword evidence="1" id="KW-0813">Transport</keyword>
<organism evidence="8 9">
    <name type="scientific">Paracoccus gahaiensis</name>
    <dbReference type="NCBI Taxonomy" id="1706839"/>
    <lineage>
        <taxon>Bacteria</taxon>
        <taxon>Pseudomonadati</taxon>
        <taxon>Pseudomonadota</taxon>
        <taxon>Alphaproteobacteria</taxon>
        <taxon>Rhodobacterales</taxon>
        <taxon>Paracoccaceae</taxon>
        <taxon>Paracoccus</taxon>
    </lineage>
</organism>
<dbReference type="EMBL" id="SUNI01000032">
    <property type="protein sequence ID" value="TJZ89506.1"/>
    <property type="molecule type" value="Genomic_DNA"/>
</dbReference>
<dbReference type="NCBIfam" id="TIGR02315">
    <property type="entry name" value="ABC_phnC"/>
    <property type="match status" value="1"/>
</dbReference>
<evidence type="ECO:0000256" key="5">
    <source>
        <dbReference type="ARBA" id="ARBA00022967"/>
    </source>
</evidence>
<keyword evidence="2" id="KW-1003">Cell membrane</keyword>
<dbReference type="GO" id="GO:0016020">
    <property type="term" value="C:membrane"/>
    <property type="evidence" value="ECO:0007669"/>
    <property type="project" value="InterPro"/>
</dbReference>
<evidence type="ECO:0000313" key="8">
    <source>
        <dbReference type="EMBL" id="TJZ89506.1"/>
    </source>
</evidence>
<comment type="caution">
    <text evidence="8">The sequence shown here is derived from an EMBL/GenBank/DDBJ whole genome shotgun (WGS) entry which is preliminary data.</text>
</comment>
<dbReference type="InterPro" id="IPR012693">
    <property type="entry name" value="ABC_transpr_PhnC"/>
</dbReference>
<dbReference type="InterPro" id="IPR017871">
    <property type="entry name" value="ABC_transporter-like_CS"/>
</dbReference>
<dbReference type="Proteomes" id="UP000309747">
    <property type="component" value="Unassembled WGS sequence"/>
</dbReference>
<dbReference type="SUPFAM" id="SSF52540">
    <property type="entry name" value="P-loop containing nucleoside triphosphate hydrolases"/>
    <property type="match status" value="1"/>
</dbReference>
<reference evidence="8 9" key="1">
    <citation type="submission" date="2019-04" db="EMBL/GenBank/DDBJ databases">
        <authorList>
            <person name="Li J."/>
        </authorList>
    </citation>
    <scope>NUCLEOTIDE SEQUENCE [LARGE SCALE GENOMIC DNA]</scope>
    <source>
        <strain evidence="8 9">KCTC 42687</strain>
    </source>
</reference>
<evidence type="ECO:0000256" key="6">
    <source>
        <dbReference type="ARBA" id="ARBA00023136"/>
    </source>
</evidence>
<proteinExistence type="predicted"/>
<dbReference type="PANTHER" id="PTHR43166">
    <property type="entry name" value="AMINO ACID IMPORT ATP-BINDING PROTEIN"/>
    <property type="match status" value="1"/>
</dbReference>
<accession>A0A4U0R4D5</accession>
<dbReference type="Gene3D" id="3.40.50.300">
    <property type="entry name" value="P-loop containing nucleotide triphosphate hydrolases"/>
    <property type="match status" value="1"/>
</dbReference>
<feature type="domain" description="ABC transporter" evidence="7">
    <location>
        <begin position="5"/>
        <end position="250"/>
    </location>
</feature>
<dbReference type="OrthoDB" id="9802264at2"/>
<dbReference type="CDD" id="cd03256">
    <property type="entry name" value="ABC_PhnC_transporter"/>
    <property type="match status" value="1"/>
</dbReference>
<name>A0A4U0R4D5_9RHOB</name>
<evidence type="ECO:0000256" key="3">
    <source>
        <dbReference type="ARBA" id="ARBA00022741"/>
    </source>
</evidence>
<dbReference type="InterPro" id="IPR003593">
    <property type="entry name" value="AAA+_ATPase"/>
</dbReference>
<evidence type="ECO:0000313" key="9">
    <source>
        <dbReference type="Proteomes" id="UP000309747"/>
    </source>
</evidence>
<evidence type="ECO:0000256" key="1">
    <source>
        <dbReference type="ARBA" id="ARBA00022448"/>
    </source>
</evidence>
<evidence type="ECO:0000256" key="2">
    <source>
        <dbReference type="ARBA" id="ARBA00022475"/>
    </source>
</evidence>
<dbReference type="AlphaFoldDB" id="A0A4U0R4D5"/>
<dbReference type="PROSITE" id="PS50893">
    <property type="entry name" value="ABC_TRANSPORTER_2"/>
    <property type="match status" value="1"/>
</dbReference>
<dbReference type="GO" id="GO:0016887">
    <property type="term" value="F:ATP hydrolysis activity"/>
    <property type="evidence" value="ECO:0007669"/>
    <property type="project" value="InterPro"/>
</dbReference>
<dbReference type="SMART" id="SM00382">
    <property type="entry name" value="AAA"/>
    <property type="match status" value="1"/>
</dbReference>
<dbReference type="GO" id="GO:0005524">
    <property type="term" value="F:ATP binding"/>
    <property type="evidence" value="ECO:0007669"/>
    <property type="project" value="UniProtKB-KW"/>
</dbReference>
<dbReference type="GO" id="GO:0015416">
    <property type="term" value="F:ABC-type phosphonate transporter activity"/>
    <property type="evidence" value="ECO:0007669"/>
    <property type="project" value="InterPro"/>
</dbReference>
<keyword evidence="5" id="KW-1278">Translocase</keyword>